<dbReference type="PROSITE" id="PS51352">
    <property type="entry name" value="THIOREDOXIN_2"/>
    <property type="match status" value="1"/>
</dbReference>
<dbReference type="Pfam" id="PF14289">
    <property type="entry name" value="DUF4369"/>
    <property type="match status" value="1"/>
</dbReference>
<evidence type="ECO:0000313" key="8">
    <source>
        <dbReference type="Proteomes" id="UP000779507"/>
    </source>
</evidence>
<protein>
    <submittedName>
        <fullName evidence="7">Peroxiredoxin</fullName>
    </submittedName>
</protein>
<dbReference type="Pfam" id="PF00578">
    <property type="entry name" value="AhpC-TSA"/>
    <property type="match status" value="1"/>
</dbReference>
<evidence type="ECO:0000259" key="6">
    <source>
        <dbReference type="PROSITE" id="PS51352"/>
    </source>
</evidence>
<gene>
    <name evidence="7" type="ORF">HNP98_002870</name>
</gene>
<accession>A0ABX2FSU7</accession>
<dbReference type="InterPro" id="IPR050553">
    <property type="entry name" value="Thioredoxin_ResA/DsbE_sf"/>
</dbReference>
<dbReference type="InterPro" id="IPR036249">
    <property type="entry name" value="Thioredoxin-like_sf"/>
</dbReference>
<dbReference type="PANTHER" id="PTHR42852">
    <property type="entry name" value="THIOL:DISULFIDE INTERCHANGE PROTEIN DSBE"/>
    <property type="match status" value="1"/>
</dbReference>
<comment type="subcellular location">
    <subcellularLocation>
        <location evidence="1">Cell envelope</location>
    </subcellularLocation>
</comment>
<sequence length="377" mass="40490">MKLLFAAALGALPLLAQAQAQAETFVLKGKVANPKAVDKVYLGYPIAGKIVTDSAVLKKGAFSFKGTVPGPTRGTLLFAHQGTRLNKTHDMSILYLEQGTVKVVTADSAAKATITGTPLNALQAQLDTQLKPLNAQDKALGKQYMAARAKQDKPAMDALEPKFDAIAEGEKKVATDFVAAHPDDRFSLFAIKQAVGYAPKAADYDALFQKLSPRVRATPEGQKIATQIAKLQAVALGALAPDFTQNTPEGTPLTLSSLRGKYVLIDFWASWCGPCRQENPNVVVAYNAYKDKGFTILGVSLDKESGQGAWVKAIAADGLVWHQVSDLKYWQNAVAQQYGVQSIPQNFLLDPAGKIVATNLRGEELQTKLAQLLTPVK</sequence>
<evidence type="ECO:0000256" key="3">
    <source>
        <dbReference type="ARBA" id="ARBA00023157"/>
    </source>
</evidence>
<keyword evidence="5" id="KW-0732">Signal</keyword>
<keyword evidence="3" id="KW-1015">Disulfide bond</keyword>
<feature type="domain" description="Thioredoxin" evidence="6">
    <location>
        <begin position="234"/>
        <end position="377"/>
    </location>
</feature>
<proteinExistence type="predicted"/>
<evidence type="ECO:0000256" key="2">
    <source>
        <dbReference type="ARBA" id="ARBA00022748"/>
    </source>
</evidence>
<evidence type="ECO:0000256" key="1">
    <source>
        <dbReference type="ARBA" id="ARBA00004196"/>
    </source>
</evidence>
<dbReference type="CDD" id="cd02966">
    <property type="entry name" value="TlpA_like_family"/>
    <property type="match status" value="1"/>
</dbReference>
<reference evidence="7 8" key="1">
    <citation type="submission" date="2020-05" db="EMBL/GenBank/DDBJ databases">
        <title>Genomic Encyclopedia of Type Strains, Phase IV (KMG-V): Genome sequencing to study the core and pangenomes of soil and plant-associated prokaryotes.</title>
        <authorList>
            <person name="Whitman W."/>
        </authorList>
    </citation>
    <scope>NUCLEOTIDE SEQUENCE [LARGE SCALE GENOMIC DNA]</scope>
    <source>
        <strain evidence="7 8">9A</strain>
    </source>
</reference>
<dbReference type="InterPro" id="IPR013766">
    <property type="entry name" value="Thioredoxin_domain"/>
</dbReference>
<name>A0ABX2FSU7_9BACT</name>
<keyword evidence="4" id="KW-0676">Redox-active center</keyword>
<dbReference type="InterPro" id="IPR025380">
    <property type="entry name" value="DUF4369"/>
</dbReference>
<dbReference type="PROSITE" id="PS00194">
    <property type="entry name" value="THIOREDOXIN_1"/>
    <property type="match status" value="1"/>
</dbReference>
<keyword evidence="2" id="KW-0201">Cytochrome c-type biogenesis</keyword>
<evidence type="ECO:0000256" key="4">
    <source>
        <dbReference type="ARBA" id="ARBA00023284"/>
    </source>
</evidence>
<dbReference type="SUPFAM" id="SSF52833">
    <property type="entry name" value="Thioredoxin-like"/>
    <property type="match status" value="1"/>
</dbReference>
<evidence type="ECO:0000313" key="7">
    <source>
        <dbReference type="EMBL" id="NRT20032.1"/>
    </source>
</evidence>
<evidence type="ECO:0000256" key="5">
    <source>
        <dbReference type="SAM" id="SignalP"/>
    </source>
</evidence>
<dbReference type="Gene3D" id="3.40.30.10">
    <property type="entry name" value="Glutaredoxin"/>
    <property type="match status" value="1"/>
</dbReference>
<dbReference type="RefSeq" id="WP_173810742.1">
    <property type="nucleotide sequence ID" value="NZ_JABSNP010000013.1"/>
</dbReference>
<organism evidence="7 8">
    <name type="scientific">Hymenobacter caeli</name>
    <dbReference type="NCBI Taxonomy" id="2735894"/>
    <lineage>
        <taxon>Bacteria</taxon>
        <taxon>Pseudomonadati</taxon>
        <taxon>Bacteroidota</taxon>
        <taxon>Cytophagia</taxon>
        <taxon>Cytophagales</taxon>
        <taxon>Hymenobacteraceae</taxon>
        <taxon>Hymenobacter</taxon>
    </lineage>
</organism>
<dbReference type="InterPro" id="IPR017937">
    <property type="entry name" value="Thioredoxin_CS"/>
</dbReference>
<feature type="signal peptide" evidence="5">
    <location>
        <begin position="1"/>
        <end position="18"/>
    </location>
</feature>
<dbReference type="EMBL" id="JABSNP010000013">
    <property type="protein sequence ID" value="NRT20032.1"/>
    <property type="molecule type" value="Genomic_DNA"/>
</dbReference>
<dbReference type="PANTHER" id="PTHR42852:SF6">
    <property type="entry name" value="THIOL:DISULFIDE INTERCHANGE PROTEIN DSBE"/>
    <property type="match status" value="1"/>
</dbReference>
<comment type="caution">
    <text evidence="7">The sequence shown here is derived from an EMBL/GenBank/DDBJ whole genome shotgun (WGS) entry which is preliminary data.</text>
</comment>
<dbReference type="Proteomes" id="UP000779507">
    <property type="component" value="Unassembled WGS sequence"/>
</dbReference>
<keyword evidence="8" id="KW-1185">Reference proteome</keyword>
<feature type="chain" id="PRO_5045893356" evidence="5">
    <location>
        <begin position="19"/>
        <end position="377"/>
    </location>
</feature>
<dbReference type="InterPro" id="IPR000866">
    <property type="entry name" value="AhpC/TSA"/>
</dbReference>